<name>A0A157QN55_9BORD</name>
<dbReference type="EMBL" id="FKBS01000025">
    <property type="protein sequence ID" value="SAI47006.1"/>
    <property type="molecule type" value="Genomic_DNA"/>
</dbReference>
<evidence type="ECO:0000313" key="1">
    <source>
        <dbReference type="EMBL" id="SAI47006.1"/>
    </source>
</evidence>
<gene>
    <name evidence="1" type="ORF">SAMEA1982600_03752</name>
</gene>
<dbReference type="Gene3D" id="3.40.640.10">
    <property type="entry name" value="Type I PLP-dependent aspartate aminotransferase-like (Major domain)"/>
    <property type="match status" value="1"/>
</dbReference>
<proteinExistence type="predicted"/>
<reference evidence="1 2" key="1">
    <citation type="submission" date="2016-03" db="EMBL/GenBank/DDBJ databases">
        <authorList>
            <consortium name="Pathogen Informatics"/>
        </authorList>
    </citation>
    <scope>NUCLEOTIDE SEQUENCE [LARGE SCALE GENOMIC DNA]</scope>
    <source>
        <strain evidence="1 2">NCTC13364</strain>
    </source>
</reference>
<dbReference type="OrthoDB" id="6447107at2"/>
<dbReference type="InterPro" id="IPR015421">
    <property type="entry name" value="PyrdxlP-dep_Trfase_major"/>
</dbReference>
<evidence type="ECO:0000313" key="2">
    <source>
        <dbReference type="Proteomes" id="UP000077037"/>
    </source>
</evidence>
<dbReference type="Proteomes" id="UP000077037">
    <property type="component" value="Unassembled WGS sequence"/>
</dbReference>
<sequence>MNTPLPVYGPSVRGFFEQDLKRISRHGVCLLPEWICESMVQAARAAHWQPAFYAVLPPGRAEVALQMDLDDLQQRYAAVAGPKAVLLAHPMGYVDPHCAAFANGGAPSCPCFIDWSQSYGSIPLQPSLSRCCAAYVSFNGNKLIGDGGAVRLTVAHPGVDLGLHFARVARLKRDWLQAYLQDNELTGAIQDASWGAQHHSSPMRTVLQWHRLPAAVQGRLRRLGMVQPLLENPRADHVSPSHAYQRWHAQIMLMFSSPRAGWIEHA</sequence>
<organism evidence="1 2">
    <name type="scientific">Bordetella ansorpii</name>
    <dbReference type="NCBI Taxonomy" id="288768"/>
    <lineage>
        <taxon>Bacteria</taxon>
        <taxon>Pseudomonadati</taxon>
        <taxon>Pseudomonadota</taxon>
        <taxon>Betaproteobacteria</taxon>
        <taxon>Burkholderiales</taxon>
        <taxon>Alcaligenaceae</taxon>
        <taxon>Bordetella</taxon>
    </lineage>
</organism>
<accession>A0A157QN55</accession>
<dbReference type="AlphaFoldDB" id="A0A157QN55"/>
<protein>
    <submittedName>
        <fullName evidence="1">Uncharacterized protein</fullName>
    </submittedName>
</protein>
<dbReference type="RefSeq" id="WP_156523155.1">
    <property type="nucleotide sequence ID" value="NZ_FKBS01000025.1"/>
</dbReference>